<evidence type="ECO:0000259" key="2">
    <source>
        <dbReference type="Pfam" id="PF13937"/>
    </source>
</evidence>
<feature type="transmembrane region" description="Helical" evidence="1">
    <location>
        <begin position="33"/>
        <end position="53"/>
    </location>
</feature>
<dbReference type="EMBL" id="JACHBX010000004">
    <property type="protein sequence ID" value="MBB6135455.1"/>
    <property type="molecule type" value="Genomic_DNA"/>
</dbReference>
<feature type="domain" description="Sodium symporter small subunit" evidence="2">
    <location>
        <begin position="26"/>
        <end position="97"/>
    </location>
</feature>
<evidence type="ECO:0000256" key="1">
    <source>
        <dbReference type="SAM" id="Phobius"/>
    </source>
</evidence>
<comment type="caution">
    <text evidence="3">The sequence shown here is derived from an EMBL/GenBank/DDBJ whole genome shotgun (WGS) entry which is preliminary data.</text>
</comment>
<dbReference type="Pfam" id="PF13937">
    <property type="entry name" value="DUF4212"/>
    <property type="match status" value="1"/>
</dbReference>
<dbReference type="RefSeq" id="WP_370660850.1">
    <property type="nucleotide sequence ID" value="NZ_JACHBX010000004.1"/>
</dbReference>
<protein>
    <submittedName>
        <fullName evidence="3">Putative solute:sodium symporter small subunit</fullName>
    </submittedName>
</protein>
<sequence>MPTDSIPEPTSDTMARAHLEQARAIHWDRTRRMSLLLLAVWLVTGFGTVFFARELARFEVFGWPLSFYMAAQGAALVSLTIIAVYAWRMRRLDRDYHAALAPRP</sequence>
<dbReference type="NCBIfam" id="TIGR03647">
    <property type="entry name" value="Na_symport_sm"/>
    <property type="match status" value="1"/>
</dbReference>
<evidence type="ECO:0000313" key="4">
    <source>
        <dbReference type="Proteomes" id="UP000540787"/>
    </source>
</evidence>
<accession>A0A7W9X2X8</accession>
<evidence type="ECO:0000313" key="3">
    <source>
        <dbReference type="EMBL" id="MBB6135455.1"/>
    </source>
</evidence>
<reference evidence="3 4" key="1">
    <citation type="submission" date="2020-08" db="EMBL/GenBank/DDBJ databases">
        <title>The Agave Microbiome: Exploring the role of microbial communities in plant adaptations to desert environments.</title>
        <authorList>
            <person name="Partida-Martinez L.P."/>
        </authorList>
    </citation>
    <scope>NUCLEOTIDE SEQUENCE [LARGE SCALE GENOMIC DNA]</scope>
    <source>
        <strain evidence="3 4">AT3.2</strain>
    </source>
</reference>
<organism evidence="3 4">
    <name type="scientific">Massilia aurea</name>
    <dbReference type="NCBI Taxonomy" id="373040"/>
    <lineage>
        <taxon>Bacteria</taxon>
        <taxon>Pseudomonadati</taxon>
        <taxon>Pseudomonadota</taxon>
        <taxon>Betaproteobacteria</taxon>
        <taxon>Burkholderiales</taxon>
        <taxon>Oxalobacteraceae</taxon>
        <taxon>Telluria group</taxon>
        <taxon>Massilia</taxon>
    </lineage>
</organism>
<dbReference type="Proteomes" id="UP000540787">
    <property type="component" value="Unassembled WGS sequence"/>
</dbReference>
<feature type="transmembrane region" description="Helical" evidence="1">
    <location>
        <begin position="65"/>
        <end position="87"/>
    </location>
</feature>
<keyword evidence="1" id="KW-0812">Transmembrane</keyword>
<dbReference type="InterPro" id="IPR019886">
    <property type="entry name" value="Na_symporter_ssu"/>
</dbReference>
<proteinExistence type="predicted"/>
<keyword evidence="1" id="KW-1133">Transmembrane helix</keyword>
<name>A0A7W9X2X8_9BURK</name>
<dbReference type="AlphaFoldDB" id="A0A7W9X2X8"/>
<keyword evidence="4" id="KW-1185">Reference proteome</keyword>
<gene>
    <name evidence="3" type="ORF">HD842_003622</name>
</gene>
<keyword evidence="1" id="KW-0472">Membrane</keyword>